<evidence type="ECO:0000313" key="1">
    <source>
        <dbReference type="EMBL" id="EKU11033.1"/>
    </source>
</evidence>
<dbReference type="EMBL" id="AMZQ01000008">
    <property type="protein sequence ID" value="EKU11033.1"/>
    <property type="molecule type" value="Genomic_DNA"/>
</dbReference>
<protein>
    <submittedName>
        <fullName evidence="1">Uncharacterized protein</fullName>
    </submittedName>
</protein>
<dbReference type="AlphaFoldDB" id="M5IR99"/>
<sequence length="158" mass="18459">MREVKRKNTSPFYFNSLSRECFLRISLKFDWVSYMPYLCQILTSSACSCELAKQKTRKIISRYFASISYNQISNLQILLAETRILKMSNLIRPDFDAALLSCQGGRGLNCEVAPFPLDNPPSPTTLLRWRHCFALQAKRRGLESKFLKFLFKFYQSKF</sequence>
<dbReference type="Proteomes" id="UP000011939">
    <property type="component" value="Unassembled WGS sequence"/>
</dbReference>
<gene>
    <name evidence="1" type="ORF">CSUNSWCD_2156</name>
</gene>
<dbReference type="PATRIC" id="fig|1244083.3.peg.1399"/>
<evidence type="ECO:0000313" key="2">
    <source>
        <dbReference type="Proteomes" id="UP000011939"/>
    </source>
</evidence>
<comment type="caution">
    <text evidence="1">The sequence shown here is derived from an EMBL/GenBank/DDBJ whole genome shotgun (WGS) entry which is preliminary data.</text>
</comment>
<proteinExistence type="predicted"/>
<organism evidence="1 2">
    <name type="scientific">Campylobacter showae CSUNSWCD</name>
    <dbReference type="NCBI Taxonomy" id="1244083"/>
    <lineage>
        <taxon>Bacteria</taxon>
        <taxon>Pseudomonadati</taxon>
        <taxon>Campylobacterota</taxon>
        <taxon>Epsilonproteobacteria</taxon>
        <taxon>Campylobacterales</taxon>
        <taxon>Campylobacteraceae</taxon>
        <taxon>Campylobacter</taxon>
    </lineage>
</organism>
<accession>M5IR99</accession>
<name>M5IR99_9BACT</name>
<reference evidence="1 2" key="1">
    <citation type="journal article" date="2013" name="Genome Announc.">
        <title>Genome Sequence of Campylobacter showae UNSWCD, Isolated from a Patient with Crohn's Disease.</title>
        <authorList>
            <person name="Tay A.P."/>
            <person name="Kaakoush N.O."/>
            <person name="Deshpande N.P."/>
            <person name="Chen Z."/>
            <person name="Mitchell H."/>
            <person name="Wilkins M.R."/>
        </authorList>
    </citation>
    <scope>NUCLEOTIDE SEQUENCE [LARGE SCALE GENOMIC DNA]</scope>
    <source>
        <strain evidence="1 2">CSUNSWCD</strain>
    </source>
</reference>